<dbReference type="SMART" id="SM01167">
    <property type="entry name" value="DUF1900"/>
    <property type="match status" value="1"/>
</dbReference>
<dbReference type="OrthoDB" id="1850764at2759"/>
<feature type="repeat" description="WD" evidence="3">
    <location>
        <begin position="73"/>
        <end position="115"/>
    </location>
</feature>
<dbReference type="PROSITE" id="PS50082">
    <property type="entry name" value="WD_REPEATS_2"/>
    <property type="match status" value="2"/>
</dbReference>
<dbReference type="PANTHER" id="PTHR10856">
    <property type="entry name" value="CORONIN"/>
    <property type="match status" value="1"/>
</dbReference>
<evidence type="ECO:0000256" key="1">
    <source>
        <dbReference type="ARBA" id="ARBA00022574"/>
    </source>
</evidence>
<reference evidence="6 7" key="1">
    <citation type="journal article" date="2013" name="Curr. Biol.">
        <title>The Genome of the Foraminiferan Reticulomyxa filosa.</title>
        <authorList>
            <person name="Glockner G."/>
            <person name="Hulsmann N."/>
            <person name="Schleicher M."/>
            <person name="Noegel A.A."/>
            <person name="Eichinger L."/>
            <person name="Gallinger C."/>
            <person name="Pawlowski J."/>
            <person name="Sierra R."/>
            <person name="Euteneuer U."/>
            <person name="Pillet L."/>
            <person name="Moustafa A."/>
            <person name="Platzer M."/>
            <person name="Groth M."/>
            <person name="Szafranski K."/>
            <person name="Schliwa M."/>
        </authorList>
    </citation>
    <scope>NUCLEOTIDE SEQUENCE [LARGE SCALE GENOMIC DNA]</scope>
</reference>
<evidence type="ECO:0000256" key="4">
    <source>
        <dbReference type="RuleBase" id="RU280818"/>
    </source>
</evidence>
<dbReference type="PROSITE" id="PS00678">
    <property type="entry name" value="WD_REPEATS_1"/>
    <property type="match status" value="1"/>
</dbReference>
<dbReference type="InterPro" id="IPR001680">
    <property type="entry name" value="WD40_rpt"/>
</dbReference>
<dbReference type="GO" id="GO:0007015">
    <property type="term" value="P:actin filament organization"/>
    <property type="evidence" value="ECO:0007669"/>
    <property type="project" value="TreeGrafter"/>
</dbReference>
<dbReference type="InterPro" id="IPR015943">
    <property type="entry name" value="WD40/YVTN_repeat-like_dom_sf"/>
</dbReference>
<dbReference type="EMBL" id="ASPP01018807">
    <property type="protein sequence ID" value="ETO15769.1"/>
    <property type="molecule type" value="Genomic_DNA"/>
</dbReference>
<keyword evidence="1 3" id="KW-0853">WD repeat</keyword>
<evidence type="ECO:0000313" key="7">
    <source>
        <dbReference type="Proteomes" id="UP000023152"/>
    </source>
</evidence>
<organism evidence="6 7">
    <name type="scientific">Reticulomyxa filosa</name>
    <dbReference type="NCBI Taxonomy" id="46433"/>
    <lineage>
        <taxon>Eukaryota</taxon>
        <taxon>Sar</taxon>
        <taxon>Rhizaria</taxon>
        <taxon>Retaria</taxon>
        <taxon>Foraminifera</taxon>
        <taxon>Monothalamids</taxon>
        <taxon>Reticulomyxidae</taxon>
        <taxon>Reticulomyxa</taxon>
    </lineage>
</organism>
<proteinExistence type="inferred from homology"/>
<feature type="region of interest" description="Disordered" evidence="5">
    <location>
        <begin position="330"/>
        <end position="354"/>
    </location>
</feature>
<dbReference type="SUPFAM" id="SSF50978">
    <property type="entry name" value="WD40 repeat-like"/>
    <property type="match status" value="1"/>
</dbReference>
<dbReference type="GO" id="GO:0051015">
    <property type="term" value="F:actin filament binding"/>
    <property type="evidence" value="ECO:0007669"/>
    <property type="project" value="TreeGrafter"/>
</dbReference>
<dbReference type="InterPro" id="IPR019775">
    <property type="entry name" value="WD40_repeat_CS"/>
</dbReference>
<evidence type="ECO:0000256" key="5">
    <source>
        <dbReference type="SAM" id="MobiDB-lite"/>
    </source>
</evidence>
<dbReference type="CDD" id="cd14686">
    <property type="entry name" value="bZIP"/>
    <property type="match status" value="1"/>
</dbReference>
<comment type="similarity">
    <text evidence="4">Belongs to the WD repeat coronin family.</text>
</comment>
<comment type="caution">
    <text evidence="6">The sequence shown here is derived from an EMBL/GenBank/DDBJ whole genome shotgun (WGS) entry which is preliminary data.</text>
</comment>
<protein>
    <recommendedName>
        <fullName evidence="4">Coronin</fullName>
    </recommendedName>
</protein>
<dbReference type="PANTHER" id="PTHR10856:SF0">
    <property type="entry name" value="CORONIN"/>
    <property type="match status" value="1"/>
</dbReference>
<sequence length="406" mass="45407">MLSVHKGTTWDFDFHPFLVNMVGTASEDCHAAITQFPEDGLTETGGGEQKKKKKLCEKKTRAGERVTKPTVLLEGHQKKVTFIKFHPTANNIVATGAFDRTVKVWNIETGSCVSTFDQCQDTVMTMDWNKDGSRIACAGKDAAIRIYDPRNIDQAQTVPDAFDGTKGSKVFWADNLGWIGGTGFSRSAKRQMKVWDLRKLDKALYENDIDQAASVLYPFFDNDNGLLYLSGKGEGNITYFELVNDDKVAYLLNAYRNPEPQKGGGWLPKRSCDVWKCEVARYYKLTKSTVVPISFIVPRKAGAEVFQEDIFPDAYAGRPALQADEWLKGENKDPVTTSMNPALRTDTKAPSEGSTFVKKKTYAELEQDNIDLRERVAQLEAELARKGNGGNYSSEKTEQNDEEKTD</sequence>
<dbReference type="PROSITE" id="PS50294">
    <property type="entry name" value="WD_REPEATS_REGION"/>
    <property type="match status" value="1"/>
</dbReference>
<dbReference type="Pfam" id="PF16300">
    <property type="entry name" value="WD40_4"/>
    <property type="match status" value="1"/>
</dbReference>
<accession>X6MPI1</accession>
<name>X6MPI1_RETFI</name>
<evidence type="ECO:0000256" key="2">
    <source>
        <dbReference type="ARBA" id="ARBA00022737"/>
    </source>
</evidence>
<dbReference type="AlphaFoldDB" id="X6MPI1"/>
<keyword evidence="7" id="KW-1185">Reference proteome</keyword>
<dbReference type="Gene3D" id="2.130.10.10">
    <property type="entry name" value="YVTN repeat-like/Quinoprotein amine dehydrogenase"/>
    <property type="match status" value="1"/>
</dbReference>
<dbReference type="OMA" id="YPPILMH"/>
<feature type="repeat" description="WD" evidence="3">
    <location>
        <begin position="116"/>
        <end position="157"/>
    </location>
</feature>
<gene>
    <name evidence="6" type="ORF">RFI_21593</name>
</gene>
<evidence type="ECO:0000256" key="3">
    <source>
        <dbReference type="PROSITE-ProRule" id="PRU00221"/>
    </source>
</evidence>
<feature type="region of interest" description="Disordered" evidence="5">
    <location>
        <begin position="38"/>
        <end position="61"/>
    </location>
</feature>
<dbReference type="Proteomes" id="UP000023152">
    <property type="component" value="Unassembled WGS sequence"/>
</dbReference>
<evidence type="ECO:0000313" key="6">
    <source>
        <dbReference type="EMBL" id="ETO15769.1"/>
    </source>
</evidence>
<dbReference type="InterPro" id="IPR015505">
    <property type="entry name" value="Coronin"/>
</dbReference>
<dbReference type="Pfam" id="PF00400">
    <property type="entry name" value="WD40"/>
    <property type="match status" value="2"/>
</dbReference>
<keyword evidence="2 4" id="KW-0677">Repeat</keyword>
<feature type="region of interest" description="Disordered" evidence="5">
    <location>
        <begin position="381"/>
        <end position="406"/>
    </location>
</feature>
<dbReference type="SMART" id="SM00320">
    <property type="entry name" value="WD40"/>
    <property type="match status" value="2"/>
</dbReference>
<dbReference type="InterPro" id="IPR036322">
    <property type="entry name" value="WD40_repeat_dom_sf"/>
</dbReference>